<accession>A0A0P9GKW5</accession>
<organism evidence="5 6">
    <name type="scientific">Alicyclobacillus ferrooxydans</name>
    <dbReference type="NCBI Taxonomy" id="471514"/>
    <lineage>
        <taxon>Bacteria</taxon>
        <taxon>Bacillati</taxon>
        <taxon>Bacillota</taxon>
        <taxon>Bacilli</taxon>
        <taxon>Bacillales</taxon>
        <taxon>Alicyclobacillaceae</taxon>
        <taxon>Alicyclobacillus</taxon>
    </lineage>
</organism>
<evidence type="ECO:0000256" key="2">
    <source>
        <dbReference type="ARBA" id="ARBA00022827"/>
    </source>
</evidence>
<dbReference type="PATRIC" id="fig|471514.4.peg.1653"/>
<dbReference type="GO" id="GO:0016491">
    <property type="term" value="F:oxidoreductase activity"/>
    <property type="evidence" value="ECO:0007669"/>
    <property type="project" value="UniProtKB-KW"/>
</dbReference>
<keyword evidence="2" id="KW-0274">FAD</keyword>
<dbReference type="PROSITE" id="PS51387">
    <property type="entry name" value="FAD_PCMH"/>
    <property type="match status" value="1"/>
</dbReference>
<name>A0A0P9GKW5_9BACL</name>
<dbReference type="RefSeq" id="WP_054971110.1">
    <property type="nucleotide sequence ID" value="NZ_LJCO01000096.1"/>
</dbReference>
<dbReference type="Gene3D" id="3.30.390.50">
    <property type="entry name" value="CO dehydrogenase flavoprotein, C-terminal domain"/>
    <property type="match status" value="1"/>
</dbReference>
<evidence type="ECO:0000313" key="6">
    <source>
        <dbReference type="Proteomes" id="UP000050482"/>
    </source>
</evidence>
<evidence type="ECO:0000256" key="1">
    <source>
        <dbReference type="ARBA" id="ARBA00022630"/>
    </source>
</evidence>
<keyword evidence="6" id="KW-1185">Reference proteome</keyword>
<dbReference type="InterPro" id="IPR016169">
    <property type="entry name" value="FAD-bd_PCMH_sub2"/>
</dbReference>
<dbReference type="SMART" id="SM01092">
    <property type="entry name" value="CO_deh_flav_C"/>
    <property type="match status" value="1"/>
</dbReference>
<dbReference type="OrthoDB" id="9774454at2"/>
<keyword evidence="1" id="KW-0285">Flavoprotein</keyword>
<comment type="caution">
    <text evidence="5">The sequence shown here is derived from an EMBL/GenBank/DDBJ whole genome shotgun (WGS) entry which is preliminary data.</text>
</comment>
<dbReference type="InterPro" id="IPR016167">
    <property type="entry name" value="FAD-bd_PCMH_sub1"/>
</dbReference>
<dbReference type="InterPro" id="IPR036318">
    <property type="entry name" value="FAD-bd_PCMH-like_sf"/>
</dbReference>
<dbReference type="SUPFAM" id="SSF56176">
    <property type="entry name" value="FAD-binding/transporter-associated domain-like"/>
    <property type="match status" value="1"/>
</dbReference>
<dbReference type="InterPro" id="IPR051312">
    <property type="entry name" value="Diverse_Substr_Oxidored"/>
</dbReference>
<dbReference type="InterPro" id="IPR005107">
    <property type="entry name" value="CO_DH_flav_C"/>
</dbReference>
<proteinExistence type="predicted"/>
<dbReference type="Pfam" id="PF00941">
    <property type="entry name" value="FAD_binding_5"/>
    <property type="match status" value="1"/>
</dbReference>
<sequence length="286" mass="30256">MISSTFEYERVSTVAEAIERLQAAGGEAKLLAGGHSLLPMMKLRLASPGKLIDISAVQELHGIVREPDGLVVGALTTHAHVASSPMVREYLPALAQAASKVGDLQVRNRGTLGGNLSHADMASDLPAVALAYEAEVYVVTMDGEETLQAEEFFLGPLLTAMPENSVMRSVKFRTPPSGSKSVYEKVPHPASGYAVVGIAAVVAVNEDNVVTHARIGITGAADVAYRARGVEDALIGKAFTEEAIQSAAVYASDDGMIAGDLYASEAYRRQLCKVHTARALRKLLAQ</sequence>
<dbReference type="InterPro" id="IPR002346">
    <property type="entry name" value="Mopterin_DH_FAD-bd"/>
</dbReference>
<dbReference type="SUPFAM" id="SSF55447">
    <property type="entry name" value="CO dehydrogenase flavoprotein C-terminal domain-like"/>
    <property type="match status" value="1"/>
</dbReference>
<dbReference type="InterPro" id="IPR016166">
    <property type="entry name" value="FAD-bd_PCMH"/>
</dbReference>
<dbReference type="PANTHER" id="PTHR42659">
    <property type="entry name" value="XANTHINE DEHYDROGENASE SUBUNIT C-RELATED"/>
    <property type="match status" value="1"/>
</dbReference>
<evidence type="ECO:0000259" key="4">
    <source>
        <dbReference type="PROSITE" id="PS51387"/>
    </source>
</evidence>
<evidence type="ECO:0000313" key="5">
    <source>
        <dbReference type="EMBL" id="KPV40762.1"/>
    </source>
</evidence>
<keyword evidence="3" id="KW-0560">Oxidoreductase</keyword>
<feature type="domain" description="FAD-binding PCMH-type" evidence="4">
    <location>
        <begin position="1"/>
        <end position="177"/>
    </location>
</feature>
<dbReference type="GO" id="GO:0071949">
    <property type="term" value="F:FAD binding"/>
    <property type="evidence" value="ECO:0007669"/>
    <property type="project" value="InterPro"/>
</dbReference>
<dbReference type="Gene3D" id="3.30.465.10">
    <property type="match status" value="1"/>
</dbReference>
<dbReference type="PANTHER" id="PTHR42659:SF2">
    <property type="entry name" value="XANTHINE DEHYDROGENASE SUBUNIT C-RELATED"/>
    <property type="match status" value="1"/>
</dbReference>
<protein>
    <submittedName>
        <fullName evidence="5">Carbon monoxide dehydrogenase</fullName>
    </submittedName>
</protein>
<dbReference type="AlphaFoldDB" id="A0A0P9GKW5"/>
<dbReference type="Gene3D" id="3.30.43.10">
    <property type="entry name" value="Uridine Diphospho-n-acetylenolpyruvylglucosamine Reductase, domain 2"/>
    <property type="match status" value="1"/>
</dbReference>
<dbReference type="InterPro" id="IPR036683">
    <property type="entry name" value="CO_DH_flav_C_dom_sf"/>
</dbReference>
<gene>
    <name evidence="5" type="ORF">AN477_20795</name>
</gene>
<dbReference type="Proteomes" id="UP000050482">
    <property type="component" value="Unassembled WGS sequence"/>
</dbReference>
<dbReference type="STRING" id="471514.AN477_20795"/>
<dbReference type="Pfam" id="PF03450">
    <property type="entry name" value="CO_deh_flav_C"/>
    <property type="match status" value="1"/>
</dbReference>
<dbReference type="EMBL" id="LJCO01000096">
    <property type="protein sequence ID" value="KPV40762.1"/>
    <property type="molecule type" value="Genomic_DNA"/>
</dbReference>
<evidence type="ECO:0000256" key="3">
    <source>
        <dbReference type="ARBA" id="ARBA00023002"/>
    </source>
</evidence>
<reference evidence="5 6" key="1">
    <citation type="submission" date="2015-09" db="EMBL/GenBank/DDBJ databases">
        <title>Draft genome sequence of Alicyclobacillus ferrooxydans DSM 22381.</title>
        <authorList>
            <person name="Hemp J."/>
        </authorList>
    </citation>
    <scope>NUCLEOTIDE SEQUENCE [LARGE SCALE GENOMIC DNA]</scope>
    <source>
        <strain evidence="5 6">TC-34</strain>
    </source>
</reference>